<dbReference type="KEGG" id="rtn:A6122_1292"/>
<reference evidence="1 2" key="1">
    <citation type="submission" date="2016-05" db="EMBL/GenBank/DDBJ databases">
        <title>Complete genome sequence of Rathayibacter tritici NCPPB 1953.</title>
        <authorList>
            <person name="Park J."/>
            <person name="Lee H.-H."/>
            <person name="Lee S.-W."/>
            <person name="Seo Y.-S."/>
        </authorList>
    </citation>
    <scope>NUCLEOTIDE SEQUENCE [LARGE SCALE GENOMIC DNA]</scope>
    <source>
        <strain evidence="1 2">NCPPB 1953</strain>
    </source>
</reference>
<accession>A0A160KRY8</accession>
<gene>
    <name evidence="1" type="ORF">A6122_1292</name>
</gene>
<dbReference type="Proteomes" id="UP000077071">
    <property type="component" value="Chromosome"/>
</dbReference>
<dbReference type="AlphaFoldDB" id="A0A160KRY8"/>
<keyword evidence="2" id="KW-1185">Reference proteome</keyword>
<name>A0A160KRY8_9MICO</name>
<organism evidence="1 2">
    <name type="scientific">Rathayibacter tritici</name>
    <dbReference type="NCBI Taxonomy" id="33888"/>
    <lineage>
        <taxon>Bacteria</taxon>
        <taxon>Bacillati</taxon>
        <taxon>Actinomycetota</taxon>
        <taxon>Actinomycetes</taxon>
        <taxon>Micrococcales</taxon>
        <taxon>Microbacteriaceae</taxon>
        <taxon>Rathayibacter</taxon>
    </lineage>
</organism>
<dbReference type="STRING" id="33888.A6122_1292"/>
<sequence length="133" mass="14707">MQTKDVFGISTDVRPGAYVDRGGLDEKVRKLLDRDKHIALRGSSKAGKSWLRQRILPDAIVVQCRYNHTVVDLYRLALNELGLSLEVRTTTNRGFEGSISGETEIGLSLIGKLRAKLGITASQSESVTSERYS</sequence>
<proteinExistence type="predicted"/>
<evidence type="ECO:0000313" key="1">
    <source>
        <dbReference type="EMBL" id="AND16436.1"/>
    </source>
</evidence>
<protein>
    <submittedName>
        <fullName evidence="1">Uncharacterized protein</fullName>
    </submittedName>
</protein>
<dbReference type="EMBL" id="CP015515">
    <property type="protein sequence ID" value="AND16436.1"/>
    <property type="molecule type" value="Genomic_DNA"/>
</dbReference>
<evidence type="ECO:0000313" key="2">
    <source>
        <dbReference type="Proteomes" id="UP000077071"/>
    </source>
</evidence>
<dbReference type="PATRIC" id="fig|33888.3.peg.1419"/>